<evidence type="ECO:0000313" key="4">
    <source>
        <dbReference type="Proteomes" id="UP000606600"/>
    </source>
</evidence>
<evidence type="ECO:0000313" key="3">
    <source>
        <dbReference type="EMBL" id="MBD1362650.1"/>
    </source>
</evidence>
<feature type="transmembrane region" description="Helical" evidence="1">
    <location>
        <begin position="176"/>
        <end position="196"/>
    </location>
</feature>
<accession>A0ABR7WK08</accession>
<keyword evidence="1" id="KW-0812">Transmembrane</keyword>
<dbReference type="Pfam" id="PF09822">
    <property type="entry name" value="ABC_transp_aux"/>
    <property type="match status" value="1"/>
</dbReference>
<feature type="transmembrane region" description="Helical" evidence="1">
    <location>
        <begin position="12"/>
        <end position="37"/>
    </location>
</feature>
<name>A0ABR7WK08_9SPHI</name>
<comment type="caution">
    <text evidence="3">The sequence shown here is derived from an EMBL/GenBank/DDBJ whole genome shotgun (WGS) entry which is preliminary data.</text>
</comment>
<feature type="domain" description="ABC-type uncharacterised transport system" evidence="2">
    <location>
        <begin position="450"/>
        <end position="693"/>
    </location>
</feature>
<evidence type="ECO:0000259" key="2">
    <source>
        <dbReference type="Pfam" id="PF09822"/>
    </source>
</evidence>
<sequence>MKNILRIARIELSLLFYSPVAWIVLLVFIIQSGWGYMSLMERLEQAQQMGMILNGLTDSLFAGFRGLFPKMQEYLYLYIPLLTMGLISRETHSGSIKLLYSSPIRVFDIVAGKYLAMITYCFLLMTLLLGLGVLSIFTIKNVDFTFILSGIIGLYLLICAYSAVGLFMSSLTSYQVVAAISTLVVLAILNFIGGLWQDIAFVRDITYFLSISGRAEESIAGLLGSNDILYFIIVIAMFIGLTFLKLQFERRTITLERKIAGYTGLITFMLLLGYLGSLPQYVYYIDMTKNKDRTLTKPSREVIAKINEPVVMTTYVNLLDENYFFGMPNSQNNDRRSFDKFIRFMPYMRLQYVYYWDHSENERLYKENPGLSDEQLARKMAKINDMPFEKILRPKQIKKIIDLKPERNRLVRTLSYKGKTVFLRMFDDMMKYPSEKETSAALKKLVTKSPSVGFVTGHRERNITRTGDNDYEVSTNEIAFRYSLLNQGFDIRSVTLEDAGLKKKVNVLVIADPLTAYTPVELKNLAGYISEGGNLLIAGEPASQAILNPIFSLVGAEMGEGMLVQKSQNFEPSFVLSGLAAKNWMQIVGNGGYLMRDSAFVTTPTATSVRMLPNSPFRNLPVLVTQAANTWLIPDLQVDKTKELVDTRKNEDKKSYPVAMALRRETPHGEQRVFVTGDADFMNNSELRRGNPRSINFSFMTDLFKWFSNGEFPIDTTRPEPQDNQILMNSVQLTWLRWAWMGILPFLIALSVSWTLIARKRR</sequence>
<feature type="transmembrane region" description="Helical" evidence="1">
    <location>
        <begin position="114"/>
        <end position="138"/>
    </location>
</feature>
<dbReference type="InterPro" id="IPR019196">
    <property type="entry name" value="ABC_transp_unknown"/>
</dbReference>
<gene>
    <name evidence="3" type="ORF">IDJ77_02405</name>
</gene>
<feature type="transmembrane region" description="Helical" evidence="1">
    <location>
        <begin position="228"/>
        <end position="248"/>
    </location>
</feature>
<evidence type="ECO:0000256" key="1">
    <source>
        <dbReference type="SAM" id="Phobius"/>
    </source>
</evidence>
<dbReference type="Proteomes" id="UP000606600">
    <property type="component" value="Unassembled WGS sequence"/>
</dbReference>
<proteinExistence type="predicted"/>
<keyword evidence="1" id="KW-0472">Membrane</keyword>
<reference evidence="3 4" key="1">
    <citation type="submission" date="2020-09" db="EMBL/GenBank/DDBJ databases">
        <title>Novel species of Mucilaginibacter isolated from a glacier on the Tibetan Plateau.</title>
        <authorList>
            <person name="Liu Q."/>
            <person name="Xin Y.-H."/>
        </authorList>
    </citation>
    <scope>NUCLEOTIDE SEQUENCE [LARGE SCALE GENOMIC DNA]</scope>
    <source>
        <strain evidence="3 4">ZT4R22</strain>
    </source>
</reference>
<feature type="transmembrane region" description="Helical" evidence="1">
    <location>
        <begin position="260"/>
        <end position="284"/>
    </location>
</feature>
<dbReference type="RefSeq" id="WP_191187321.1">
    <property type="nucleotide sequence ID" value="NZ_JACWMY010000001.1"/>
</dbReference>
<feature type="transmembrane region" description="Helical" evidence="1">
    <location>
        <begin position="144"/>
        <end position="164"/>
    </location>
</feature>
<feature type="transmembrane region" description="Helical" evidence="1">
    <location>
        <begin position="49"/>
        <end position="68"/>
    </location>
</feature>
<protein>
    <submittedName>
        <fullName evidence="3">Gldg family protein</fullName>
    </submittedName>
</protein>
<feature type="transmembrane region" description="Helical" evidence="1">
    <location>
        <begin position="735"/>
        <end position="757"/>
    </location>
</feature>
<dbReference type="EMBL" id="JACWMY010000001">
    <property type="protein sequence ID" value="MBD1362650.1"/>
    <property type="molecule type" value="Genomic_DNA"/>
</dbReference>
<keyword evidence="1" id="KW-1133">Transmembrane helix</keyword>
<dbReference type="Pfam" id="PF12679">
    <property type="entry name" value="ABC2_membrane_2"/>
    <property type="match status" value="1"/>
</dbReference>
<keyword evidence="4" id="KW-1185">Reference proteome</keyword>
<organism evidence="3 4">
    <name type="scientific">Mucilaginibacter pankratovii</name>
    <dbReference type="NCBI Taxonomy" id="2772110"/>
    <lineage>
        <taxon>Bacteria</taxon>
        <taxon>Pseudomonadati</taxon>
        <taxon>Bacteroidota</taxon>
        <taxon>Sphingobacteriia</taxon>
        <taxon>Sphingobacteriales</taxon>
        <taxon>Sphingobacteriaceae</taxon>
        <taxon>Mucilaginibacter</taxon>
    </lineage>
</organism>